<dbReference type="PROSITE" id="PS50011">
    <property type="entry name" value="PROTEIN_KINASE_DOM"/>
    <property type="match status" value="1"/>
</dbReference>
<evidence type="ECO:0000256" key="1">
    <source>
        <dbReference type="SAM" id="Phobius"/>
    </source>
</evidence>
<feature type="domain" description="Protein kinase" evidence="2">
    <location>
        <begin position="1"/>
        <end position="203"/>
    </location>
</feature>
<reference evidence="3 4" key="1">
    <citation type="journal article" name="Sci. Rep.">
        <title>Genome-scale phylogenetic analyses confirm Olpidium as the closest living zoosporic fungus to the non-flagellated, terrestrial fungi.</title>
        <authorList>
            <person name="Chang Y."/>
            <person name="Rochon D."/>
            <person name="Sekimoto S."/>
            <person name="Wang Y."/>
            <person name="Chovatia M."/>
            <person name="Sandor L."/>
            <person name="Salamov A."/>
            <person name="Grigoriev I.V."/>
            <person name="Stajich J.E."/>
            <person name="Spatafora J.W."/>
        </authorList>
    </citation>
    <scope>NUCLEOTIDE SEQUENCE [LARGE SCALE GENOMIC DNA]</scope>
    <source>
        <strain evidence="3">S191</strain>
    </source>
</reference>
<dbReference type="GO" id="GO:0005524">
    <property type="term" value="F:ATP binding"/>
    <property type="evidence" value="ECO:0007669"/>
    <property type="project" value="InterPro"/>
</dbReference>
<name>A0A8H7ZLA4_9FUNG</name>
<comment type="caution">
    <text evidence="3">The sequence shown here is derived from an EMBL/GenBank/DDBJ whole genome shotgun (WGS) entry which is preliminary data.</text>
</comment>
<dbReference type="GO" id="GO:0004672">
    <property type="term" value="F:protein kinase activity"/>
    <property type="evidence" value="ECO:0007669"/>
    <property type="project" value="InterPro"/>
</dbReference>
<dbReference type="InterPro" id="IPR050167">
    <property type="entry name" value="Ser_Thr_protein_kinase"/>
</dbReference>
<organism evidence="3 4">
    <name type="scientific">Olpidium bornovanus</name>
    <dbReference type="NCBI Taxonomy" id="278681"/>
    <lineage>
        <taxon>Eukaryota</taxon>
        <taxon>Fungi</taxon>
        <taxon>Fungi incertae sedis</taxon>
        <taxon>Olpidiomycota</taxon>
        <taxon>Olpidiomycotina</taxon>
        <taxon>Olpidiomycetes</taxon>
        <taxon>Olpidiales</taxon>
        <taxon>Olpidiaceae</taxon>
        <taxon>Olpidium</taxon>
    </lineage>
</organism>
<dbReference type="GO" id="GO:0005737">
    <property type="term" value="C:cytoplasm"/>
    <property type="evidence" value="ECO:0007669"/>
    <property type="project" value="TreeGrafter"/>
</dbReference>
<dbReference type="OrthoDB" id="4062651at2759"/>
<dbReference type="InterPro" id="IPR011009">
    <property type="entry name" value="Kinase-like_dom_sf"/>
</dbReference>
<evidence type="ECO:0000313" key="4">
    <source>
        <dbReference type="Proteomes" id="UP000673691"/>
    </source>
</evidence>
<protein>
    <submittedName>
        <fullName evidence="3">Kinase-like domain-containing protein</fullName>
    </submittedName>
</protein>
<evidence type="ECO:0000259" key="2">
    <source>
        <dbReference type="PROSITE" id="PS50011"/>
    </source>
</evidence>
<dbReference type="InterPro" id="IPR008271">
    <property type="entry name" value="Ser/Thr_kinase_AS"/>
</dbReference>
<evidence type="ECO:0000313" key="3">
    <source>
        <dbReference type="EMBL" id="KAG5455400.1"/>
    </source>
</evidence>
<dbReference type="EMBL" id="JAEFCI010013442">
    <property type="protein sequence ID" value="KAG5455400.1"/>
    <property type="molecule type" value="Genomic_DNA"/>
</dbReference>
<dbReference type="PANTHER" id="PTHR23257">
    <property type="entry name" value="SERINE-THREONINE PROTEIN KINASE"/>
    <property type="match status" value="1"/>
</dbReference>
<dbReference type="SMART" id="SM00220">
    <property type="entry name" value="S_TKc"/>
    <property type="match status" value="1"/>
</dbReference>
<feature type="transmembrane region" description="Helical" evidence="1">
    <location>
        <begin position="23"/>
        <end position="41"/>
    </location>
</feature>
<gene>
    <name evidence="3" type="ORF">BJ554DRAFT_5197</name>
</gene>
<dbReference type="PANTHER" id="PTHR23257:SF958">
    <property type="entry name" value="SERINE_THREONINE-PROTEIN KINASE WNK4"/>
    <property type="match status" value="1"/>
</dbReference>
<keyword evidence="4" id="KW-1185">Reference proteome</keyword>
<accession>A0A8H7ZLA4</accession>
<dbReference type="Pfam" id="PF00069">
    <property type="entry name" value="Pkinase"/>
    <property type="match status" value="1"/>
</dbReference>
<dbReference type="Proteomes" id="UP000673691">
    <property type="component" value="Unassembled WGS sequence"/>
</dbReference>
<dbReference type="Gene3D" id="1.10.510.10">
    <property type="entry name" value="Transferase(Phosphotransferase) domain 1"/>
    <property type="match status" value="1"/>
</dbReference>
<dbReference type="SUPFAM" id="SSF56112">
    <property type="entry name" value="Protein kinase-like (PK-like)"/>
    <property type="match status" value="1"/>
</dbReference>
<keyword evidence="1" id="KW-0472">Membrane</keyword>
<keyword evidence="1" id="KW-1133">Transmembrane helix</keyword>
<feature type="transmembrane region" description="Helical" evidence="1">
    <location>
        <begin position="47"/>
        <end position="65"/>
    </location>
</feature>
<sequence length="203" mass="23189">MVCTFSPRRTCPLFFDSLAPNRFLSFFFFFSFRVLTGSFPPPPSQPSRPPFIFFFLFSGFFFWPYQKRTSRPPFAKQISMLHDVAHGVAYLHSRRPGIIHRDLKSQNILVSRSQRAKINDFGLARIVPKASTLLHTQCGTPNWQAPEMWASNPSYTEKVDVYACGLICKSRVAVFSDFFFSPLPPAAFSRKAETADANKQTNK</sequence>
<dbReference type="GO" id="GO:0007165">
    <property type="term" value="P:signal transduction"/>
    <property type="evidence" value="ECO:0007669"/>
    <property type="project" value="TreeGrafter"/>
</dbReference>
<dbReference type="PROSITE" id="PS00108">
    <property type="entry name" value="PROTEIN_KINASE_ST"/>
    <property type="match status" value="1"/>
</dbReference>
<dbReference type="InterPro" id="IPR000719">
    <property type="entry name" value="Prot_kinase_dom"/>
</dbReference>
<proteinExistence type="predicted"/>
<keyword evidence="1" id="KW-0812">Transmembrane</keyword>
<dbReference type="AlphaFoldDB" id="A0A8H7ZLA4"/>